<name>A0ABQ5GLM0_9ASTR</name>
<gene>
    <name evidence="3" type="ORF">Tco_1042824</name>
</gene>
<feature type="compositionally biased region" description="Polar residues" evidence="1">
    <location>
        <begin position="721"/>
        <end position="736"/>
    </location>
</feature>
<keyword evidence="4" id="KW-1185">Reference proteome</keyword>
<reference evidence="3" key="1">
    <citation type="journal article" date="2022" name="Int. J. Mol. Sci.">
        <title>Draft Genome of Tanacetum Coccineum: Genomic Comparison of Closely Related Tanacetum-Family Plants.</title>
        <authorList>
            <person name="Yamashiro T."/>
            <person name="Shiraishi A."/>
            <person name="Nakayama K."/>
            <person name="Satake H."/>
        </authorList>
    </citation>
    <scope>NUCLEOTIDE SEQUENCE</scope>
</reference>
<evidence type="ECO:0000259" key="2">
    <source>
        <dbReference type="Pfam" id="PF22936"/>
    </source>
</evidence>
<accession>A0ABQ5GLM0</accession>
<feature type="region of interest" description="Disordered" evidence="1">
    <location>
        <begin position="690"/>
        <end position="736"/>
    </location>
</feature>
<dbReference type="EMBL" id="BQNB010018594">
    <property type="protein sequence ID" value="GJT76099.1"/>
    <property type="molecule type" value="Genomic_DNA"/>
</dbReference>
<organism evidence="3 4">
    <name type="scientific">Tanacetum coccineum</name>
    <dbReference type="NCBI Taxonomy" id="301880"/>
    <lineage>
        <taxon>Eukaryota</taxon>
        <taxon>Viridiplantae</taxon>
        <taxon>Streptophyta</taxon>
        <taxon>Embryophyta</taxon>
        <taxon>Tracheophyta</taxon>
        <taxon>Spermatophyta</taxon>
        <taxon>Magnoliopsida</taxon>
        <taxon>eudicotyledons</taxon>
        <taxon>Gunneridae</taxon>
        <taxon>Pentapetalae</taxon>
        <taxon>asterids</taxon>
        <taxon>campanulids</taxon>
        <taxon>Asterales</taxon>
        <taxon>Asteraceae</taxon>
        <taxon>Asteroideae</taxon>
        <taxon>Anthemideae</taxon>
        <taxon>Anthemidinae</taxon>
        <taxon>Tanacetum</taxon>
    </lineage>
</organism>
<feature type="domain" description="Retrovirus-related Pol polyprotein from transposon TNT 1-94-like beta-barrel" evidence="2">
    <location>
        <begin position="994"/>
        <end position="1068"/>
    </location>
</feature>
<evidence type="ECO:0000256" key="1">
    <source>
        <dbReference type="SAM" id="MobiDB-lite"/>
    </source>
</evidence>
<evidence type="ECO:0000313" key="4">
    <source>
        <dbReference type="Proteomes" id="UP001151760"/>
    </source>
</evidence>
<feature type="compositionally biased region" description="Basic and acidic residues" evidence="1">
    <location>
        <begin position="708"/>
        <end position="719"/>
    </location>
</feature>
<feature type="region of interest" description="Disordered" evidence="1">
    <location>
        <begin position="1082"/>
        <end position="1126"/>
    </location>
</feature>
<protein>
    <recommendedName>
        <fullName evidence="2">Retrovirus-related Pol polyprotein from transposon TNT 1-94-like beta-barrel domain-containing protein</fullName>
    </recommendedName>
</protein>
<comment type="caution">
    <text evidence="3">The sequence shown here is derived from an EMBL/GenBank/DDBJ whole genome shotgun (WGS) entry which is preliminary data.</text>
</comment>
<dbReference type="Pfam" id="PF22936">
    <property type="entry name" value="Pol_BBD"/>
    <property type="match status" value="1"/>
</dbReference>
<reference evidence="3" key="2">
    <citation type="submission" date="2022-01" db="EMBL/GenBank/DDBJ databases">
        <authorList>
            <person name="Yamashiro T."/>
            <person name="Shiraishi A."/>
            <person name="Satake H."/>
            <person name="Nakayama K."/>
        </authorList>
    </citation>
    <scope>NUCLEOTIDE SEQUENCE</scope>
</reference>
<dbReference type="InterPro" id="IPR054722">
    <property type="entry name" value="PolX-like_BBD"/>
</dbReference>
<dbReference type="Proteomes" id="UP001151760">
    <property type="component" value="Unassembled WGS sequence"/>
</dbReference>
<sequence length="1266" mass="143910">MDYKRTKEYLPRVHRTRQMDEELRESYRTLEKRLFHEGRIVTPSFISENNMLPFFQAVGLEPFLTLNEPICPRFVVEFYHSLEVKRNEEQRPYIEFKLGQLGFKLTSSQLSRILQTPCALETFYTSKWSLNSLDDHPNSNFFGPKHDLVKKTITTPRTTQTQLLRDSNKLYLDEIRPELKGWELFFRENFFCSLGKRNKVKRYVILARKKERRLSLPWENGVRKFTEQFVGKAFPISNKVEYEMWEIRIKQYFQIQDYALWEVIENGNSWVPISVTTPESGPSTAMKMIVPSTTEENICKKNDVKARSLLLMALPNEHQLTFNQYADAQSITGYIKLLVDGNRCVDTPAEDLNVKFLRSLPSEWDTHVVVWMNKPDFETMGLDDLYNNFKIVEQKVKRTVAGNNDDKNLAFLTTSSSSSTNPINTVNTRVSTGTTKVNIASTETSTASFSDATVYAFLFSTVTKWDHFARECRVPRSKDNRNWNQGSSSKAVRIEDASEKAMCAIDGGGFDWSDMAEDEIQANMALMAFSDSEVSNDKTCSKTCLQNYEALKKQYDDLLVKLDDTAFKASTYKRGLSILEAQVVKYKESEVLFSEEIALLKRSVGHKDYLMGLVKTELEKVKEEKEGFEFKLAKFEKSSKDLDALLASQVTDKSKRGFGYTAVPSPHPLILNRPTPLDLSYSGLEEFQHPEINGYGPKDSSLKPTNVCDRESNNSKENTDDSLTQQPKTGTETRSAVTPLKVDKEWKEKLFHPANNVRLEEPKKARENHDAPIIEDWVSDDEEEVESTPKVEKKIPTATKIESVNTVKPSRRTCRYAEMYRSQRPRGNQRSWNGQKTDQLGCNFVFNNKACFICGNFDHIQYHCPNAYKHMVPRAVLMRTGLKTVKNAKPLSTARSVNTVRPVSTARFVNTVRPYNTAHPKPTVSCARSKSHFQNKAQLIVQRPFYKNKALTKRSNIQNVNTAKQAVNTVRPNVNTVRARGFNASNSQLNEKGFVDSGCSRHMSGNIAHLSDFKEFDGGYVTFGGGANGGRITGKGTIKTDKLDFEDVYFVKELKFNLFSVSQMCDKKNYVLFTDSELRKATKARRSKSKSNTINDKTLPANSVPEKKVEDRHRKNKSKLSKTNHVDSSTSVRRTVFNTNYNSLGKTCNECNISFNHDKCVVNSMKSSKPTLCPLTRNTKPKVVFVRQWKPTGRILPLGGQCTVTRSIASTSALIVVEAPTPMVPIVPANACTNQLDPNSNWGSGTLNSPFLSVFKCRSYRSSCDI</sequence>
<evidence type="ECO:0000313" key="3">
    <source>
        <dbReference type="EMBL" id="GJT76099.1"/>
    </source>
</evidence>
<proteinExistence type="predicted"/>